<proteinExistence type="predicted"/>
<evidence type="ECO:0000259" key="2">
    <source>
        <dbReference type="PROSITE" id="PS50894"/>
    </source>
</evidence>
<reference evidence="3" key="2">
    <citation type="submission" date="2021-04" db="EMBL/GenBank/DDBJ databases">
        <authorList>
            <person name="Gilroy R."/>
        </authorList>
    </citation>
    <scope>NUCLEOTIDE SEQUENCE</scope>
    <source>
        <strain evidence="3">ChiSjej1B19-8411</strain>
    </source>
</reference>
<dbReference type="Gene3D" id="1.20.120.160">
    <property type="entry name" value="HPT domain"/>
    <property type="match status" value="1"/>
</dbReference>
<dbReference type="CDD" id="cd00088">
    <property type="entry name" value="HPT"/>
    <property type="match status" value="1"/>
</dbReference>
<protein>
    <submittedName>
        <fullName evidence="3">Hpt domain-containing protein</fullName>
    </submittedName>
</protein>
<dbReference type="EMBL" id="DXEX01000098">
    <property type="protein sequence ID" value="HIX58917.1"/>
    <property type="molecule type" value="Genomic_DNA"/>
</dbReference>
<accession>A0A9D1WHH2</accession>
<dbReference type="AlphaFoldDB" id="A0A9D1WHH2"/>
<evidence type="ECO:0000313" key="4">
    <source>
        <dbReference type="Proteomes" id="UP000886817"/>
    </source>
</evidence>
<gene>
    <name evidence="3" type="ORF">IAA45_04270</name>
</gene>
<dbReference type="Pfam" id="PF01627">
    <property type="entry name" value="Hpt"/>
    <property type="match status" value="1"/>
</dbReference>
<feature type="modified residue" description="Phosphohistidine" evidence="1">
    <location>
        <position position="60"/>
    </location>
</feature>
<name>A0A9D1WHH2_9FIRM</name>
<dbReference type="InterPro" id="IPR008207">
    <property type="entry name" value="Sig_transdc_His_kin_Hpt_dom"/>
</dbReference>
<feature type="domain" description="HPt" evidence="2">
    <location>
        <begin position="19"/>
        <end position="119"/>
    </location>
</feature>
<keyword evidence="1" id="KW-0597">Phosphoprotein</keyword>
<dbReference type="InterPro" id="IPR036641">
    <property type="entry name" value="HPT_dom_sf"/>
</dbReference>
<evidence type="ECO:0000256" key="1">
    <source>
        <dbReference type="PROSITE-ProRule" id="PRU00110"/>
    </source>
</evidence>
<organism evidence="3 4">
    <name type="scientific">Candidatus Blautia gallistercoris</name>
    <dbReference type="NCBI Taxonomy" id="2838490"/>
    <lineage>
        <taxon>Bacteria</taxon>
        <taxon>Bacillati</taxon>
        <taxon>Bacillota</taxon>
        <taxon>Clostridia</taxon>
        <taxon>Lachnospirales</taxon>
        <taxon>Lachnospiraceae</taxon>
        <taxon>Blautia</taxon>
    </lineage>
</organism>
<dbReference type="GO" id="GO:0000160">
    <property type="term" value="P:phosphorelay signal transduction system"/>
    <property type="evidence" value="ECO:0007669"/>
    <property type="project" value="InterPro"/>
</dbReference>
<reference evidence="3" key="1">
    <citation type="journal article" date="2021" name="PeerJ">
        <title>Extensive microbial diversity within the chicken gut microbiome revealed by metagenomics and culture.</title>
        <authorList>
            <person name="Gilroy R."/>
            <person name="Ravi A."/>
            <person name="Getino M."/>
            <person name="Pursley I."/>
            <person name="Horton D.L."/>
            <person name="Alikhan N.F."/>
            <person name="Baker D."/>
            <person name="Gharbi K."/>
            <person name="Hall N."/>
            <person name="Watson M."/>
            <person name="Adriaenssens E.M."/>
            <person name="Foster-Nyarko E."/>
            <person name="Jarju S."/>
            <person name="Secka A."/>
            <person name="Antonio M."/>
            <person name="Oren A."/>
            <person name="Chaudhuri R.R."/>
            <person name="La Ragione R."/>
            <person name="Hildebrand F."/>
            <person name="Pallen M.J."/>
        </authorList>
    </citation>
    <scope>NUCLEOTIDE SEQUENCE</scope>
    <source>
        <strain evidence="3">ChiSjej1B19-8411</strain>
    </source>
</reference>
<sequence length="119" mass="13323">MNISECYKAMGGNYEEVLGRLRSERLIVKFLKKFPADPSFAALEVKLREEDGPEAFRAVHTLKGVCQNLGLQDLLRACEPLTEALRQGKTAGTGGMFEEVKTAYQRAIEAIRNLETEMD</sequence>
<evidence type="ECO:0000313" key="3">
    <source>
        <dbReference type="EMBL" id="HIX58917.1"/>
    </source>
</evidence>
<dbReference type="SUPFAM" id="SSF47226">
    <property type="entry name" value="Histidine-containing phosphotransfer domain, HPT domain"/>
    <property type="match status" value="1"/>
</dbReference>
<dbReference type="Proteomes" id="UP000886817">
    <property type="component" value="Unassembled WGS sequence"/>
</dbReference>
<dbReference type="PROSITE" id="PS50894">
    <property type="entry name" value="HPT"/>
    <property type="match status" value="1"/>
</dbReference>
<comment type="caution">
    <text evidence="3">The sequence shown here is derived from an EMBL/GenBank/DDBJ whole genome shotgun (WGS) entry which is preliminary data.</text>
</comment>